<reference evidence="1" key="2">
    <citation type="submission" date="2023-02" db="EMBL/GenBank/DDBJ databases">
        <authorList>
            <person name="Swenson N.G."/>
            <person name="Wegrzyn J.L."/>
            <person name="Mcevoy S.L."/>
        </authorList>
    </citation>
    <scope>NUCLEOTIDE SEQUENCE</scope>
    <source>
        <strain evidence="1">91603</strain>
        <tissue evidence="1">Leaf</tissue>
    </source>
</reference>
<dbReference type="PANTHER" id="PTHR31973:SF187">
    <property type="entry name" value="MUTATOR TRANSPOSASE MUDRA PROTEIN"/>
    <property type="match status" value="1"/>
</dbReference>
<accession>A0AAD5INF2</accession>
<sequence>MVLLMGLKKHGPATVDGPPDVELHGLSDVNWVDNVVHAKVNKEAGEAEAKGEVEAQDDAYILVESDYKQKADDITAETCVDPTKIWDSLNVPNRSHEECASGFDLEDVSDELNSLEGSDGEKAEKYVDQWRANPDWNYTGMSAQLRINTNMDASKWQFYRARKTARQMIDGGVKDQYSKLREYAAEVMRMNPDTTIILKCDGSGRLLTTIGVNPNNQMYPVAYALVEAETKDT</sequence>
<keyword evidence="2" id="KW-1185">Reference proteome</keyword>
<dbReference type="AlphaFoldDB" id="A0AAD5INF2"/>
<gene>
    <name evidence="1" type="ORF">LWI28_021218</name>
</gene>
<evidence type="ECO:0000313" key="2">
    <source>
        <dbReference type="Proteomes" id="UP001064489"/>
    </source>
</evidence>
<proteinExistence type="predicted"/>
<evidence type="ECO:0000313" key="1">
    <source>
        <dbReference type="EMBL" id="KAI9170021.1"/>
    </source>
</evidence>
<comment type="caution">
    <text evidence="1">The sequence shown here is derived from an EMBL/GenBank/DDBJ whole genome shotgun (WGS) entry which is preliminary data.</text>
</comment>
<dbReference type="PANTHER" id="PTHR31973">
    <property type="entry name" value="POLYPROTEIN, PUTATIVE-RELATED"/>
    <property type="match status" value="1"/>
</dbReference>
<organism evidence="1 2">
    <name type="scientific">Acer negundo</name>
    <name type="common">Box elder</name>
    <dbReference type="NCBI Taxonomy" id="4023"/>
    <lineage>
        <taxon>Eukaryota</taxon>
        <taxon>Viridiplantae</taxon>
        <taxon>Streptophyta</taxon>
        <taxon>Embryophyta</taxon>
        <taxon>Tracheophyta</taxon>
        <taxon>Spermatophyta</taxon>
        <taxon>Magnoliopsida</taxon>
        <taxon>eudicotyledons</taxon>
        <taxon>Gunneridae</taxon>
        <taxon>Pentapetalae</taxon>
        <taxon>rosids</taxon>
        <taxon>malvids</taxon>
        <taxon>Sapindales</taxon>
        <taxon>Sapindaceae</taxon>
        <taxon>Hippocastanoideae</taxon>
        <taxon>Acereae</taxon>
        <taxon>Acer</taxon>
    </lineage>
</organism>
<reference evidence="1" key="1">
    <citation type="journal article" date="2022" name="Plant J.">
        <title>Strategies of tolerance reflected in two North American maple genomes.</title>
        <authorList>
            <person name="McEvoy S.L."/>
            <person name="Sezen U.U."/>
            <person name="Trouern-Trend A."/>
            <person name="McMahon S.M."/>
            <person name="Schaberg P.G."/>
            <person name="Yang J."/>
            <person name="Wegrzyn J.L."/>
            <person name="Swenson N.G."/>
        </authorList>
    </citation>
    <scope>NUCLEOTIDE SEQUENCE</scope>
    <source>
        <strain evidence="1">91603</strain>
    </source>
</reference>
<dbReference type="EMBL" id="JAJSOW010000104">
    <property type="protein sequence ID" value="KAI9170021.1"/>
    <property type="molecule type" value="Genomic_DNA"/>
</dbReference>
<protein>
    <submittedName>
        <fullName evidence="1">Uncharacterized protein</fullName>
    </submittedName>
</protein>
<name>A0AAD5INF2_ACENE</name>
<dbReference type="Proteomes" id="UP001064489">
    <property type="component" value="Chromosome 7"/>
</dbReference>